<comment type="cofactor">
    <cofactor evidence="1">
        <name>Mg(2+)</name>
        <dbReference type="ChEBI" id="CHEBI:18420"/>
    </cofactor>
</comment>
<dbReference type="NCBIfam" id="TIGR01488">
    <property type="entry name" value="HAD-SF-IB"/>
    <property type="match status" value="1"/>
</dbReference>
<dbReference type="InterPro" id="IPR004469">
    <property type="entry name" value="PSP"/>
</dbReference>
<dbReference type="SFLD" id="SFLDS00003">
    <property type="entry name" value="Haloacid_Dehalogenase"/>
    <property type="match status" value="1"/>
</dbReference>
<evidence type="ECO:0000256" key="13">
    <source>
        <dbReference type="ARBA" id="ARBA00048523"/>
    </source>
</evidence>
<dbReference type="SFLD" id="SFLDG01136">
    <property type="entry name" value="C1.6:_Phosphoserine_Phosphatas"/>
    <property type="match status" value="1"/>
</dbReference>
<keyword evidence="9" id="KW-0460">Magnesium</keyword>
<dbReference type="PANTHER" id="PTHR43344">
    <property type="entry name" value="PHOSPHOSERINE PHOSPHATASE"/>
    <property type="match status" value="1"/>
</dbReference>
<protein>
    <recommendedName>
        <fullName evidence="5">Phosphoserine phosphatase</fullName>
        <ecNumber evidence="4">3.1.3.3</ecNumber>
    </recommendedName>
    <alternativeName>
        <fullName evidence="11">O-phosphoserine phosphohydrolase</fullName>
    </alternativeName>
</protein>
<dbReference type="HOGENOM" id="CLU_036368_4_3_4"/>
<feature type="active site" description="Nucleophile" evidence="14">
    <location>
        <position position="75"/>
    </location>
</feature>
<dbReference type="GO" id="GO:0005737">
    <property type="term" value="C:cytoplasm"/>
    <property type="evidence" value="ECO:0007669"/>
    <property type="project" value="TreeGrafter"/>
</dbReference>
<dbReference type="SFLD" id="SFLDF00029">
    <property type="entry name" value="phosphoserine_phosphatase"/>
    <property type="match status" value="1"/>
</dbReference>
<dbReference type="eggNOG" id="COG0560">
    <property type="taxonomic scope" value="Bacteria"/>
</dbReference>
<dbReference type="GO" id="GO:0006564">
    <property type="term" value="P:L-serine biosynthetic process"/>
    <property type="evidence" value="ECO:0007669"/>
    <property type="project" value="UniProtKB-KW"/>
</dbReference>
<dbReference type="GO" id="GO:0036424">
    <property type="term" value="F:L-phosphoserine phosphatase activity"/>
    <property type="evidence" value="ECO:0007669"/>
    <property type="project" value="InterPro"/>
</dbReference>
<evidence type="ECO:0000256" key="10">
    <source>
        <dbReference type="ARBA" id="ARBA00023299"/>
    </source>
</evidence>
<keyword evidence="16" id="KW-1185">Reference proteome</keyword>
<evidence type="ECO:0000256" key="4">
    <source>
        <dbReference type="ARBA" id="ARBA00012640"/>
    </source>
</evidence>
<reference evidence="16" key="1">
    <citation type="journal article" date="2012" name="Stand. Genomic Sci.">
        <title>Genome sequence of strain HIMB624, a cultured representative from the OM43 clade of marine Betaproteobacteria.</title>
        <authorList>
            <person name="Huggett M.J."/>
            <person name="Hayakawa D.H."/>
            <person name="Rappe M.S."/>
        </authorList>
    </citation>
    <scope>NUCLEOTIDE SEQUENCE [LARGE SCALE GENOMIC DNA]</scope>
    <source>
        <strain evidence="16">KB13</strain>
    </source>
</reference>
<dbReference type="Gene3D" id="3.40.50.1000">
    <property type="entry name" value="HAD superfamily/HAD-like"/>
    <property type="match status" value="1"/>
</dbReference>
<keyword evidence="6" id="KW-0028">Amino-acid biosynthesis</keyword>
<evidence type="ECO:0000256" key="14">
    <source>
        <dbReference type="PIRSR" id="PIRSR604469-1"/>
    </source>
</evidence>
<feature type="active site" description="Proton donor" evidence="14">
    <location>
        <position position="77"/>
    </location>
</feature>
<keyword evidence="8 15" id="KW-0378">Hydrolase</keyword>
<dbReference type="InterPro" id="IPR023214">
    <property type="entry name" value="HAD_sf"/>
</dbReference>
<evidence type="ECO:0000256" key="6">
    <source>
        <dbReference type="ARBA" id="ARBA00022605"/>
    </source>
</evidence>
<name>B6BUP5_9PROT</name>
<evidence type="ECO:0000256" key="7">
    <source>
        <dbReference type="ARBA" id="ARBA00022723"/>
    </source>
</evidence>
<dbReference type="SUPFAM" id="SSF56784">
    <property type="entry name" value="HAD-like"/>
    <property type="match status" value="1"/>
</dbReference>
<sequence>MENYLICNEDLHRFIDEHKISHFEDDLKKLDNQFSTFESNSNFFKENKRKLISSETQFFLNIKKTIKDFKLLVCDMDSTLIQNECIDEIAELLNLKKEISEITELTMQGQLCFDESIKKRVELLKGINLASFEKIINEKIKFQPYVNEWINYAKSNYLITVVVSGGFTYFVDYVKKSLSMDYAFSNTFEVLNNELTGKLAGDIVNAEKKAELTLKIANQYGIKKSQIMAIGDGANDINMFNESGLSISMHGKPVLDNLVTWSVKKGYYKTLLDLFKFMERE</sequence>
<evidence type="ECO:0000256" key="2">
    <source>
        <dbReference type="ARBA" id="ARBA00005135"/>
    </source>
</evidence>
<dbReference type="EC" id="3.1.3.3" evidence="4"/>
<dbReference type="AlphaFoldDB" id="B6BUP5"/>
<dbReference type="NCBIfam" id="TIGR00338">
    <property type="entry name" value="serB"/>
    <property type="match status" value="1"/>
</dbReference>
<dbReference type="Pfam" id="PF00702">
    <property type="entry name" value="Hydrolase"/>
    <property type="match status" value="1"/>
</dbReference>
<evidence type="ECO:0000256" key="3">
    <source>
        <dbReference type="ARBA" id="ARBA00009184"/>
    </source>
</evidence>
<gene>
    <name evidence="15" type="primary">serB</name>
    <name evidence="15" type="ORF">KB13_1252</name>
</gene>
<keyword evidence="10" id="KW-0718">Serine biosynthesis</keyword>
<organism evidence="15 16">
    <name type="scientific">beta proteobacterium KB13</name>
    <dbReference type="NCBI Taxonomy" id="314607"/>
    <lineage>
        <taxon>Bacteria</taxon>
        <taxon>Pseudomonadati</taxon>
        <taxon>Pseudomonadota</taxon>
        <taxon>Betaproteobacteria</taxon>
        <taxon>Nitrosomonadales</taxon>
        <taxon>OM43 clade</taxon>
    </lineage>
</organism>
<dbReference type="Proteomes" id="UP000004188">
    <property type="component" value="Unassembled WGS sequence"/>
</dbReference>
<comment type="catalytic activity">
    <reaction evidence="12">
        <text>O-phospho-L-serine + H2O = L-serine + phosphate</text>
        <dbReference type="Rhea" id="RHEA:21208"/>
        <dbReference type="ChEBI" id="CHEBI:15377"/>
        <dbReference type="ChEBI" id="CHEBI:33384"/>
        <dbReference type="ChEBI" id="CHEBI:43474"/>
        <dbReference type="ChEBI" id="CHEBI:57524"/>
        <dbReference type="EC" id="3.1.3.3"/>
    </reaction>
</comment>
<keyword evidence="7" id="KW-0479">Metal-binding</keyword>
<evidence type="ECO:0000256" key="5">
    <source>
        <dbReference type="ARBA" id="ARBA00015196"/>
    </source>
</evidence>
<evidence type="ECO:0000256" key="9">
    <source>
        <dbReference type="ARBA" id="ARBA00022842"/>
    </source>
</evidence>
<dbReference type="UniPathway" id="UPA00135">
    <property type="reaction ID" value="UER00198"/>
</dbReference>
<comment type="catalytic activity">
    <reaction evidence="13">
        <text>O-phospho-D-serine + H2O = D-serine + phosphate</text>
        <dbReference type="Rhea" id="RHEA:24873"/>
        <dbReference type="ChEBI" id="CHEBI:15377"/>
        <dbReference type="ChEBI" id="CHEBI:35247"/>
        <dbReference type="ChEBI" id="CHEBI:43474"/>
        <dbReference type="ChEBI" id="CHEBI:58680"/>
        <dbReference type="EC" id="3.1.3.3"/>
    </reaction>
</comment>
<comment type="pathway">
    <text evidence="2">Amino-acid biosynthesis; L-serine biosynthesis; L-serine from 3-phospho-D-glycerate: step 3/3.</text>
</comment>
<evidence type="ECO:0000256" key="11">
    <source>
        <dbReference type="ARBA" id="ARBA00031693"/>
    </source>
</evidence>
<dbReference type="SFLD" id="SFLDG01137">
    <property type="entry name" value="C1.6.1:_Phosphoserine_Phosphat"/>
    <property type="match status" value="1"/>
</dbReference>
<evidence type="ECO:0000313" key="16">
    <source>
        <dbReference type="Proteomes" id="UP000004188"/>
    </source>
</evidence>
<dbReference type="InterPro" id="IPR050582">
    <property type="entry name" value="HAD-like_SerB"/>
</dbReference>
<evidence type="ECO:0000256" key="12">
    <source>
        <dbReference type="ARBA" id="ARBA00048138"/>
    </source>
</evidence>
<dbReference type="STRING" id="314607.KB13_1252"/>
<proteinExistence type="inferred from homology"/>
<evidence type="ECO:0000256" key="1">
    <source>
        <dbReference type="ARBA" id="ARBA00001946"/>
    </source>
</evidence>
<dbReference type="EMBL" id="DS995299">
    <property type="protein sequence ID" value="EDZ65119.1"/>
    <property type="molecule type" value="Genomic_DNA"/>
</dbReference>
<evidence type="ECO:0000256" key="8">
    <source>
        <dbReference type="ARBA" id="ARBA00022801"/>
    </source>
</evidence>
<evidence type="ECO:0000313" key="15">
    <source>
        <dbReference type="EMBL" id="EDZ65119.1"/>
    </source>
</evidence>
<accession>B6BUP5</accession>
<dbReference type="PANTHER" id="PTHR43344:SF2">
    <property type="entry name" value="PHOSPHOSERINE PHOSPHATASE"/>
    <property type="match status" value="1"/>
</dbReference>
<comment type="similarity">
    <text evidence="3">Belongs to the HAD-like hydrolase superfamily. SerB family.</text>
</comment>
<dbReference type="InterPro" id="IPR036412">
    <property type="entry name" value="HAD-like_sf"/>
</dbReference>
<dbReference type="GO" id="GO:0000287">
    <property type="term" value="F:magnesium ion binding"/>
    <property type="evidence" value="ECO:0007669"/>
    <property type="project" value="TreeGrafter"/>
</dbReference>